<feature type="transmembrane region" description="Helical" evidence="7">
    <location>
        <begin position="231"/>
        <end position="250"/>
    </location>
</feature>
<feature type="transmembrane region" description="Helical" evidence="7">
    <location>
        <begin position="99"/>
        <end position="119"/>
    </location>
</feature>
<evidence type="ECO:0000313" key="10">
    <source>
        <dbReference type="Proteomes" id="UP001154252"/>
    </source>
</evidence>
<evidence type="ECO:0000256" key="4">
    <source>
        <dbReference type="ARBA" id="ARBA00022692"/>
    </source>
</evidence>
<evidence type="ECO:0000256" key="2">
    <source>
        <dbReference type="ARBA" id="ARBA00008335"/>
    </source>
</evidence>
<dbReference type="PROSITE" id="PS50850">
    <property type="entry name" value="MFS"/>
    <property type="match status" value="1"/>
</dbReference>
<proteinExistence type="inferred from homology"/>
<keyword evidence="10" id="KW-1185">Reference proteome</keyword>
<reference evidence="9" key="1">
    <citation type="submission" date="2021-07" db="EMBL/GenBank/DDBJ databases">
        <authorList>
            <person name="Branca A.L. A."/>
        </authorList>
    </citation>
    <scope>NUCLEOTIDE SEQUENCE</scope>
</reference>
<evidence type="ECO:0000256" key="1">
    <source>
        <dbReference type="ARBA" id="ARBA00004141"/>
    </source>
</evidence>
<dbReference type="AlphaFoldDB" id="A0A9W4K6N1"/>
<keyword evidence="6 7" id="KW-0472">Membrane</keyword>
<keyword evidence="3" id="KW-0813">Transport</keyword>
<name>A0A9W4K6N1_9EURO</name>
<keyword evidence="4 7" id="KW-0812">Transmembrane</keyword>
<keyword evidence="5 7" id="KW-1133">Transmembrane helix</keyword>
<dbReference type="GO" id="GO:0022857">
    <property type="term" value="F:transmembrane transporter activity"/>
    <property type="evidence" value="ECO:0007669"/>
    <property type="project" value="InterPro"/>
</dbReference>
<evidence type="ECO:0000313" key="9">
    <source>
        <dbReference type="EMBL" id="CAG8890443.1"/>
    </source>
</evidence>
<protein>
    <recommendedName>
        <fullName evidence="8">Major facilitator superfamily (MFS) profile domain-containing protein</fullName>
    </recommendedName>
</protein>
<evidence type="ECO:0000259" key="8">
    <source>
        <dbReference type="PROSITE" id="PS50850"/>
    </source>
</evidence>
<dbReference type="OrthoDB" id="3936150at2759"/>
<dbReference type="FunFam" id="1.20.1250.20:FF:000171">
    <property type="entry name" value="MFS general substrate transporter"/>
    <property type="match status" value="1"/>
</dbReference>
<feature type="transmembrane region" description="Helical" evidence="7">
    <location>
        <begin position="485"/>
        <end position="506"/>
    </location>
</feature>
<dbReference type="InterPro" id="IPR020846">
    <property type="entry name" value="MFS_dom"/>
</dbReference>
<feature type="transmembrane region" description="Helical" evidence="7">
    <location>
        <begin position="184"/>
        <end position="207"/>
    </location>
</feature>
<feature type="transmembrane region" description="Helical" evidence="7">
    <location>
        <begin position="456"/>
        <end position="479"/>
    </location>
</feature>
<dbReference type="InterPro" id="IPR036259">
    <property type="entry name" value="MFS_trans_sf"/>
</dbReference>
<gene>
    <name evidence="9" type="ORF">PEGY_LOCUS2278</name>
</gene>
<feature type="transmembrane region" description="Helical" evidence="7">
    <location>
        <begin position="131"/>
        <end position="151"/>
    </location>
</feature>
<comment type="similarity">
    <text evidence="2">Belongs to the major facilitator superfamily.</text>
</comment>
<dbReference type="PANTHER" id="PTHR23511:SF4">
    <property type="entry name" value="MAJOR FACILITATOR SUPERFAMILY (MFS) PROFILE DOMAIN-CONTAINING PROTEIN"/>
    <property type="match status" value="1"/>
</dbReference>
<sequence>MPETQPVTSSEPPSKEATDYAIDSSKDVFDSSVFDPVLARKLTLANTAIDQIGMTPFQWKLFFLNGFGYTVDSLLVICQSIALPAVTMQYGSPNKGLKGIALASQIGLLAGAAIWGLSADIIGRRLAFNSSLLLAAVFAIIAGGMPGYISFATLVSLYSAAVGGNYILDATTLLEFLPANKSWLVTFMSIWWAVGYTITGLLAWAFMTNYSCSPTVAPGACAYQDNMGWRYLHFTIGGLTLVLSLLRVFLIRIVQTPRWLISQNRDEEVIQFLTDLSAKYDRQFDLTLDDLRREGDVKNTEKSVWSVVRIKAHFSGLFRTKKLTWSFLVIMLNWFVIGIVSPLYHVFLPYYLKSQGVKVKSSSNYLIWRNYAINQVVGLVGPVIAGVLVETKVFGRRGTMALGALLTMILQFGYTQIKTPAQNVGISAAITAATNIYYGTMYAYTPEILPSAHRATGYAICVIFNRIGGIVGVIVGSYANVETTTPLFVCAALFALLIILSMLLPFESRGKRTQ</sequence>
<dbReference type="Pfam" id="PF07690">
    <property type="entry name" value="MFS_1"/>
    <property type="match status" value="1"/>
</dbReference>
<dbReference type="GO" id="GO:0016020">
    <property type="term" value="C:membrane"/>
    <property type="evidence" value="ECO:0007669"/>
    <property type="project" value="UniProtKB-SubCell"/>
</dbReference>
<evidence type="ECO:0000256" key="6">
    <source>
        <dbReference type="ARBA" id="ARBA00023136"/>
    </source>
</evidence>
<dbReference type="InterPro" id="IPR011701">
    <property type="entry name" value="MFS"/>
</dbReference>
<evidence type="ECO:0000256" key="3">
    <source>
        <dbReference type="ARBA" id="ARBA00022448"/>
    </source>
</evidence>
<dbReference type="PANTHER" id="PTHR23511">
    <property type="entry name" value="SYNAPTIC VESICLE GLYCOPROTEIN 2"/>
    <property type="match status" value="1"/>
</dbReference>
<feature type="transmembrane region" description="Helical" evidence="7">
    <location>
        <begin position="423"/>
        <end position="444"/>
    </location>
</feature>
<dbReference type="EMBL" id="CAJVRC010000843">
    <property type="protein sequence ID" value="CAG8890443.1"/>
    <property type="molecule type" value="Genomic_DNA"/>
</dbReference>
<dbReference type="Proteomes" id="UP001154252">
    <property type="component" value="Unassembled WGS sequence"/>
</dbReference>
<organism evidence="9 10">
    <name type="scientific">Penicillium egyptiacum</name>
    <dbReference type="NCBI Taxonomy" id="1303716"/>
    <lineage>
        <taxon>Eukaryota</taxon>
        <taxon>Fungi</taxon>
        <taxon>Dikarya</taxon>
        <taxon>Ascomycota</taxon>
        <taxon>Pezizomycotina</taxon>
        <taxon>Eurotiomycetes</taxon>
        <taxon>Eurotiomycetidae</taxon>
        <taxon>Eurotiales</taxon>
        <taxon>Aspergillaceae</taxon>
        <taxon>Penicillium</taxon>
    </lineage>
</organism>
<feature type="transmembrane region" description="Helical" evidence="7">
    <location>
        <begin position="367"/>
        <end position="388"/>
    </location>
</feature>
<comment type="caution">
    <text evidence="9">The sequence shown here is derived from an EMBL/GenBank/DDBJ whole genome shotgun (WGS) entry which is preliminary data.</text>
</comment>
<evidence type="ECO:0000256" key="7">
    <source>
        <dbReference type="SAM" id="Phobius"/>
    </source>
</evidence>
<dbReference type="SUPFAM" id="SSF103473">
    <property type="entry name" value="MFS general substrate transporter"/>
    <property type="match status" value="1"/>
</dbReference>
<feature type="transmembrane region" description="Helical" evidence="7">
    <location>
        <begin position="157"/>
        <end position="177"/>
    </location>
</feature>
<feature type="domain" description="Major facilitator superfamily (MFS) profile" evidence="8">
    <location>
        <begin position="58"/>
        <end position="509"/>
    </location>
</feature>
<feature type="transmembrane region" description="Helical" evidence="7">
    <location>
        <begin position="61"/>
        <end position="87"/>
    </location>
</feature>
<evidence type="ECO:0000256" key="5">
    <source>
        <dbReference type="ARBA" id="ARBA00022989"/>
    </source>
</evidence>
<comment type="subcellular location">
    <subcellularLocation>
        <location evidence="1">Membrane</location>
        <topology evidence="1">Multi-pass membrane protein</topology>
    </subcellularLocation>
</comment>
<dbReference type="Gene3D" id="1.20.1250.20">
    <property type="entry name" value="MFS general substrate transporter like domains"/>
    <property type="match status" value="1"/>
</dbReference>
<accession>A0A9W4K6N1</accession>
<feature type="transmembrane region" description="Helical" evidence="7">
    <location>
        <begin position="323"/>
        <end position="347"/>
    </location>
</feature>